<reference evidence="7" key="1">
    <citation type="journal article" date="2019" name="Int. J. Syst. Evol. Microbiol.">
        <title>The Global Catalogue of Microorganisms (GCM) 10K type strain sequencing project: providing services to taxonomists for standard genome sequencing and annotation.</title>
        <authorList>
            <consortium name="The Broad Institute Genomics Platform"/>
            <consortium name="The Broad Institute Genome Sequencing Center for Infectious Disease"/>
            <person name="Wu L."/>
            <person name="Ma J."/>
        </authorList>
    </citation>
    <scope>NUCLEOTIDE SEQUENCE [LARGE SCALE GENOMIC DNA]</scope>
    <source>
        <strain evidence="7">JCM 16601</strain>
    </source>
</reference>
<dbReference type="CDD" id="cd06170">
    <property type="entry name" value="LuxR_C_like"/>
    <property type="match status" value="1"/>
</dbReference>
<dbReference type="Pfam" id="PF00196">
    <property type="entry name" value="GerE"/>
    <property type="match status" value="1"/>
</dbReference>
<comment type="caution">
    <text evidence="6">The sequence shown here is derived from an EMBL/GenBank/DDBJ whole genome shotgun (WGS) entry which is preliminary data.</text>
</comment>
<dbReference type="PROSITE" id="PS00622">
    <property type="entry name" value="HTH_LUXR_1"/>
    <property type="match status" value="1"/>
</dbReference>
<feature type="domain" description="HTH luxR-type" evidence="5">
    <location>
        <begin position="69"/>
        <end position="134"/>
    </location>
</feature>
<evidence type="ECO:0000313" key="6">
    <source>
        <dbReference type="EMBL" id="GAA3987705.1"/>
    </source>
</evidence>
<keyword evidence="4" id="KW-0812">Transmembrane</keyword>
<dbReference type="PROSITE" id="PS50043">
    <property type="entry name" value="HTH_LUXR_2"/>
    <property type="match status" value="1"/>
</dbReference>
<dbReference type="InterPro" id="IPR036388">
    <property type="entry name" value="WH-like_DNA-bd_sf"/>
</dbReference>
<gene>
    <name evidence="6" type="ORF">GCM10022210_45450</name>
</gene>
<evidence type="ECO:0000256" key="2">
    <source>
        <dbReference type="ARBA" id="ARBA00023125"/>
    </source>
</evidence>
<evidence type="ECO:0000256" key="3">
    <source>
        <dbReference type="ARBA" id="ARBA00023163"/>
    </source>
</evidence>
<proteinExistence type="predicted"/>
<keyword evidence="2" id="KW-0238">DNA-binding</keyword>
<evidence type="ECO:0000313" key="7">
    <source>
        <dbReference type="Proteomes" id="UP001500742"/>
    </source>
</evidence>
<dbReference type="EMBL" id="BAAAZC010000029">
    <property type="protein sequence ID" value="GAA3987705.1"/>
    <property type="molecule type" value="Genomic_DNA"/>
</dbReference>
<evidence type="ECO:0000256" key="1">
    <source>
        <dbReference type="ARBA" id="ARBA00023015"/>
    </source>
</evidence>
<organism evidence="6 7">
    <name type="scientific">Mucilaginibacter dorajii</name>
    <dbReference type="NCBI Taxonomy" id="692994"/>
    <lineage>
        <taxon>Bacteria</taxon>
        <taxon>Pseudomonadati</taxon>
        <taxon>Bacteroidota</taxon>
        <taxon>Sphingobacteriia</taxon>
        <taxon>Sphingobacteriales</taxon>
        <taxon>Sphingobacteriaceae</taxon>
        <taxon>Mucilaginibacter</taxon>
    </lineage>
</organism>
<dbReference type="InterPro" id="IPR016032">
    <property type="entry name" value="Sig_transdc_resp-reg_C-effctor"/>
</dbReference>
<dbReference type="InterPro" id="IPR000792">
    <property type="entry name" value="Tscrpt_reg_LuxR_C"/>
</dbReference>
<dbReference type="PANTHER" id="PTHR44688:SF25">
    <property type="entry name" value="HTH LUXR-TYPE DOMAIN-CONTAINING PROTEIN"/>
    <property type="match status" value="1"/>
</dbReference>
<accession>A0ABP7QT65</accession>
<keyword evidence="4" id="KW-0472">Membrane</keyword>
<dbReference type="PRINTS" id="PR00038">
    <property type="entry name" value="HTHLUXR"/>
</dbReference>
<keyword evidence="3" id="KW-0804">Transcription</keyword>
<protein>
    <submittedName>
        <fullName evidence="6">Response regulator transcription factor</fullName>
    </submittedName>
</protein>
<keyword evidence="4" id="KW-1133">Transmembrane helix</keyword>
<dbReference type="SUPFAM" id="SSF46894">
    <property type="entry name" value="C-terminal effector domain of the bipartite response regulators"/>
    <property type="match status" value="1"/>
</dbReference>
<dbReference type="Gene3D" id="1.10.10.10">
    <property type="entry name" value="Winged helix-like DNA-binding domain superfamily/Winged helix DNA-binding domain"/>
    <property type="match status" value="1"/>
</dbReference>
<keyword evidence="7" id="KW-1185">Reference proteome</keyword>
<name>A0ABP7QT65_9SPHI</name>
<evidence type="ECO:0000259" key="5">
    <source>
        <dbReference type="PROSITE" id="PS50043"/>
    </source>
</evidence>
<dbReference type="Proteomes" id="UP001500742">
    <property type="component" value="Unassembled WGS sequence"/>
</dbReference>
<sequence>MLFLMRWLEYRFIIIDNSLELYIAAIAIIFTSLGIWLALKLNSPKVKTVHVEKEIYVYRNNGPFLLNEAALAEVAISRRELEVLQLMGEGFSNQEIAQRLFVSLNTIKTHSSNIFGKLEVDRRTQAVDKAKKLNLIA</sequence>
<keyword evidence="1" id="KW-0805">Transcription regulation</keyword>
<feature type="transmembrane region" description="Helical" evidence="4">
    <location>
        <begin position="21"/>
        <end position="39"/>
    </location>
</feature>
<dbReference type="PANTHER" id="PTHR44688">
    <property type="entry name" value="DNA-BINDING TRANSCRIPTIONAL ACTIVATOR DEVR_DOSR"/>
    <property type="match status" value="1"/>
</dbReference>
<dbReference type="SMART" id="SM00421">
    <property type="entry name" value="HTH_LUXR"/>
    <property type="match status" value="1"/>
</dbReference>
<evidence type="ECO:0000256" key="4">
    <source>
        <dbReference type="SAM" id="Phobius"/>
    </source>
</evidence>